<dbReference type="InterPro" id="IPR001478">
    <property type="entry name" value="PDZ"/>
</dbReference>
<organism evidence="3 4">
    <name type="scientific">Ignelater luminosus</name>
    <name type="common">Cucubano</name>
    <name type="synonym">Pyrophorus luminosus</name>
    <dbReference type="NCBI Taxonomy" id="2038154"/>
    <lineage>
        <taxon>Eukaryota</taxon>
        <taxon>Metazoa</taxon>
        <taxon>Ecdysozoa</taxon>
        <taxon>Arthropoda</taxon>
        <taxon>Hexapoda</taxon>
        <taxon>Insecta</taxon>
        <taxon>Pterygota</taxon>
        <taxon>Neoptera</taxon>
        <taxon>Endopterygota</taxon>
        <taxon>Coleoptera</taxon>
        <taxon>Polyphaga</taxon>
        <taxon>Elateriformia</taxon>
        <taxon>Elateroidea</taxon>
        <taxon>Elateridae</taxon>
        <taxon>Agrypninae</taxon>
        <taxon>Pyrophorini</taxon>
        <taxon>Ignelater</taxon>
    </lineage>
</organism>
<evidence type="ECO:0000256" key="1">
    <source>
        <dbReference type="SAM" id="MobiDB-lite"/>
    </source>
</evidence>
<evidence type="ECO:0000259" key="2">
    <source>
        <dbReference type="PROSITE" id="PS50106"/>
    </source>
</evidence>
<dbReference type="SMART" id="SM00228">
    <property type="entry name" value="PDZ"/>
    <property type="match status" value="2"/>
</dbReference>
<dbReference type="Pfam" id="PF00595">
    <property type="entry name" value="PDZ"/>
    <property type="match status" value="2"/>
</dbReference>
<dbReference type="Gene3D" id="2.30.42.10">
    <property type="match status" value="2"/>
</dbReference>
<name>A0A8K0FZ14_IGNLU</name>
<comment type="caution">
    <text evidence="3">The sequence shown here is derived from an EMBL/GenBank/DDBJ whole genome shotgun (WGS) entry which is preliminary data.</text>
</comment>
<feature type="region of interest" description="Disordered" evidence="1">
    <location>
        <begin position="14"/>
        <end position="56"/>
    </location>
</feature>
<feature type="domain" description="PDZ" evidence="2">
    <location>
        <begin position="400"/>
        <end position="483"/>
    </location>
</feature>
<dbReference type="InterPro" id="IPR036034">
    <property type="entry name" value="PDZ_sf"/>
</dbReference>
<dbReference type="CDD" id="cd00136">
    <property type="entry name" value="PDZ_canonical"/>
    <property type="match status" value="1"/>
</dbReference>
<dbReference type="PROSITE" id="PS50106">
    <property type="entry name" value="PDZ"/>
    <property type="match status" value="2"/>
</dbReference>
<protein>
    <recommendedName>
        <fullName evidence="2">PDZ domain-containing protein</fullName>
    </recommendedName>
</protein>
<keyword evidence="4" id="KW-1185">Reference proteome</keyword>
<dbReference type="EMBL" id="VTPC01090660">
    <property type="protein sequence ID" value="KAF2882042.1"/>
    <property type="molecule type" value="Genomic_DNA"/>
</dbReference>
<dbReference type="AlphaFoldDB" id="A0A8K0FZ14"/>
<accession>A0A8K0FZ14</accession>
<gene>
    <name evidence="3" type="ORF">ILUMI_24142</name>
</gene>
<dbReference type="OrthoDB" id="6022711at2759"/>
<sequence>MRWFRKQGGAPRLISLSPLRTDSPRPDLPSEELLETTKNHSRHRSRIDASPSWSRQHKNETRFYNVGEGLVVVEKSDRRRYKSQPRYSSSTIPDDGHSREKRNPLLDRVKHTRLSCFRSSSNASQFEAPSTSSTSDDFHNGPNHFKIDTSRCTKSRDFNFSSGYSKSLNDIDDSDIMCNNSDRSNYDSLPRTSCFTSKLRAMSAKYLHSSTNRFLAKLYKTQDSPAAESTPTKGFKRKTVSAKLRSFSYGALPGLEEFQKKHNPLYHEDDTNILDDEEDQALLMDNEDTDSGILVNDSASSSLLENDSFRCGSSASNPNNSIVETRNSIYYDYDMLENETDHLKHRNPQRVLSLDRREVYKKPLHDNVIIEQTYRPHAPAPAPAPVLPLKMASKKSNIMLVRLVKKTPLEELGIFIARKSQQYGYVVAHIVPGGIAEREGTLIIGDEIISVNTRRLAGLSMSEARQVLCTTTVNIDLIISRSSNLPSEPKPLMQESSVDYENTCIIKQVMHNNNKPQMEINKDTTLSPLSKRQHYFLKNSTGQNSCNKLLRRAVVSYAGANRNNECPFPTNSENEILSVNNSEKMHSTISTNVQIENSSQNEVTNNLIKKDKDTDDLTATTNFCTLPRRPRSTVCTFHTVILEKGPGKKALGFTIVGGRDSPKGALGIFVKTILDNGQAAEDGRLRAGDEILAVNGQVCHDISHADAVLLFKSIKSGPIALHVCRRIKSKAIATKAKSCTDLIQGSNPEK</sequence>
<evidence type="ECO:0000313" key="3">
    <source>
        <dbReference type="EMBL" id="KAF2882042.1"/>
    </source>
</evidence>
<reference evidence="3" key="1">
    <citation type="submission" date="2019-08" db="EMBL/GenBank/DDBJ databases">
        <title>The genome of the North American firefly Photinus pyralis.</title>
        <authorList>
            <consortium name="Photinus pyralis genome working group"/>
            <person name="Fallon T.R."/>
            <person name="Sander Lower S.E."/>
            <person name="Weng J.-K."/>
        </authorList>
    </citation>
    <scope>NUCLEOTIDE SEQUENCE</scope>
    <source>
        <strain evidence="3">TRF0915ILg1</strain>
        <tissue evidence="3">Whole body</tissue>
    </source>
</reference>
<dbReference type="Proteomes" id="UP000801492">
    <property type="component" value="Unassembled WGS sequence"/>
</dbReference>
<dbReference type="PANTHER" id="PTHR11324:SF16">
    <property type="entry name" value="PDZ DOMAIN-CONTAINING PROTEIN 2"/>
    <property type="match status" value="1"/>
</dbReference>
<feature type="domain" description="PDZ" evidence="2">
    <location>
        <begin position="639"/>
        <end position="713"/>
    </location>
</feature>
<feature type="region of interest" description="Disordered" evidence="1">
    <location>
        <begin position="75"/>
        <end position="105"/>
    </location>
</feature>
<evidence type="ECO:0000313" key="4">
    <source>
        <dbReference type="Proteomes" id="UP000801492"/>
    </source>
</evidence>
<dbReference type="CDD" id="cd06759">
    <property type="entry name" value="PDZ3_PDZD2-PDZ1_hPro-IL-16-like"/>
    <property type="match status" value="1"/>
</dbReference>
<proteinExistence type="predicted"/>
<feature type="compositionally biased region" description="Basic and acidic residues" evidence="1">
    <location>
        <begin position="94"/>
        <end position="105"/>
    </location>
</feature>
<dbReference type="SUPFAM" id="SSF50156">
    <property type="entry name" value="PDZ domain-like"/>
    <property type="match status" value="2"/>
</dbReference>
<dbReference type="PANTHER" id="PTHR11324">
    <property type="entry name" value="IL16-RELATED"/>
    <property type="match status" value="1"/>
</dbReference>